<protein>
    <submittedName>
        <fullName evidence="1">Transcriptional regulator</fullName>
    </submittedName>
</protein>
<dbReference type="Proteomes" id="UP001157733">
    <property type="component" value="Chromosome"/>
</dbReference>
<name>A0ABM9HBL2_9BACT</name>
<evidence type="ECO:0000313" key="2">
    <source>
        <dbReference type="Proteomes" id="UP001157733"/>
    </source>
</evidence>
<organism evidence="1 2">
    <name type="scientific">Nitrospina watsonii</name>
    <dbReference type="NCBI Taxonomy" id="1323948"/>
    <lineage>
        <taxon>Bacteria</taxon>
        <taxon>Pseudomonadati</taxon>
        <taxon>Nitrospinota/Tectimicrobiota group</taxon>
        <taxon>Nitrospinota</taxon>
        <taxon>Nitrospinia</taxon>
        <taxon>Nitrospinales</taxon>
        <taxon>Nitrospinaceae</taxon>
        <taxon>Nitrospina</taxon>
    </lineage>
</organism>
<dbReference type="Pfam" id="PF13412">
    <property type="entry name" value="HTH_24"/>
    <property type="match status" value="1"/>
</dbReference>
<dbReference type="RefSeq" id="WP_282010474.1">
    <property type="nucleotide sequence ID" value="NZ_OX336137.1"/>
</dbReference>
<keyword evidence="2" id="KW-1185">Reference proteome</keyword>
<dbReference type="Gene3D" id="1.10.10.10">
    <property type="entry name" value="Winged helix-like DNA-binding domain superfamily/Winged helix DNA-binding domain"/>
    <property type="match status" value="1"/>
</dbReference>
<gene>
    <name evidence="1" type="ORF">NSPWAT_0684</name>
</gene>
<dbReference type="InterPro" id="IPR036390">
    <property type="entry name" value="WH_DNA-bd_sf"/>
</dbReference>
<dbReference type="SUPFAM" id="SSF46785">
    <property type="entry name" value="Winged helix' DNA-binding domain"/>
    <property type="match status" value="1"/>
</dbReference>
<evidence type="ECO:0000313" key="1">
    <source>
        <dbReference type="EMBL" id="CAI2717543.1"/>
    </source>
</evidence>
<sequence>MRTEKIVASSWTFLTNHAHVLLCLAKNPSERVRDIAVEVGITERAVQRIIGELEADGYLEHHRDGRRNVYKVFSHKPLRHSIEKHREVHDLIRLITK</sequence>
<dbReference type="EMBL" id="OX336137">
    <property type="protein sequence ID" value="CAI2717543.1"/>
    <property type="molecule type" value="Genomic_DNA"/>
</dbReference>
<dbReference type="InterPro" id="IPR036388">
    <property type="entry name" value="WH-like_DNA-bd_sf"/>
</dbReference>
<reference evidence="1 2" key="1">
    <citation type="submission" date="2022-09" db="EMBL/GenBank/DDBJ databases">
        <authorList>
            <person name="Kop L."/>
        </authorList>
    </citation>
    <scope>NUCLEOTIDE SEQUENCE [LARGE SCALE GENOMIC DNA]</scope>
    <source>
        <strain evidence="1 2">347</strain>
    </source>
</reference>
<proteinExistence type="predicted"/>
<accession>A0ABM9HBL2</accession>